<gene>
    <name evidence="4" type="primary">LOC111133645</name>
</gene>
<evidence type="ECO:0000256" key="1">
    <source>
        <dbReference type="SAM" id="MobiDB-lite"/>
    </source>
</evidence>
<dbReference type="OrthoDB" id="6208512at2759"/>
<evidence type="ECO:0000313" key="3">
    <source>
        <dbReference type="Proteomes" id="UP000694844"/>
    </source>
</evidence>
<dbReference type="RefSeq" id="XP_022337878.1">
    <property type="nucleotide sequence ID" value="XM_022482170.1"/>
</dbReference>
<dbReference type="KEGG" id="cvn:111133645"/>
<dbReference type="Proteomes" id="UP000694844">
    <property type="component" value="Chromosome 5"/>
</dbReference>
<feature type="compositionally biased region" description="Basic and acidic residues" evidence="1">
    <location>
        <begin position="444"/>
        <end position="455"/>
    </location>
</feature>
<keyword evidence="3" id="KW-1185">Reference proteome</keyword>
<feature type="chain" id="PRO_5034027035" evidence="2">
    <location>
        <begin position="22"/>
        <end position="533"/>
    </location>
</feature>
<protein>
    <submittedName>
        <fullName evidence="4">Uncharacterized protein LOC111133645 isoform X1</fullName>
    </submittedName>
</protein>
<name>A0A8B8EED2_CRAVI</name>
<keyword evidence="2" id="KW-0732">Signal</keyword>
<feature type="signal peptide" evidence="2">
    <location>
        <begin position="1"/>
        <end position="21"/>
    </location>
</feature>
<dbReference type="GeneID" id="111133645"/>
<sequence>MPCKIFVFLLITGTTVGLVLSANTTWINSMATCALFGQVPSVQDKNYTSKEHWIGTATYNMSWGIVTLQIEEIEDEKYCSEFILLFLNDTIWSNRKDCTSPLSGILRGTNGHKCTFADFNDTSIRNLPTPTHCMMNNGNSSQYVSCEKKIDEGCQHINKENFSPFGITLSFINTSSEYCKDKSENAVDPEGCSLNSLIEQCKYVMVIFGSLVLILDIACICCCVRCLTRRQLLSRKNDVGQLAVRRPNSEAIEHIYINRDLSNENDTYEVSTNKTQKADASMRNEQQTMQDNDMAVSRSAKSHSGDYDLAWPGTSWSTTVASPDVDYTHVEMLNKQTMDTVPEEEIYSKQKLVWEEGNDANKEPFLDAQTKMKHSNVTENNHKKVTTGGMKRVEITDNNSFLEASYSTVVILNQNQDAQNAGYNNADDNIYSKVNINSTKQRIKKEAQGKSEKPLESITSIDNSSCMNKPTAGNDNGKLSMIKKTQDKIPPTTSTGTTDVNNLDIRFKINKTNTMTDENATVLMGNVRLETKL</sequence>
<evidence type="ECO:0000256" key="2">
    <source>
        <dbReference type="SAM" id="SignalP"/>
    </source>
</evidence>
<feature type="compositionally biased region" description="Polar residues" evidence="1">
    <location>
        <begin position="457"/>
        <end position="474"/>
    </location>
</feature>
<reference evidence="4" key="1">
    <citation type="submission" date="2025-08" db="UniProtKB">
        <authorList>
            <consortium name="RefSeq"/>
        </authorList>
    </citation>
    <scope>IDENTIFICATION</scope>
    <source>
        <tissue evidence="4">Whole sample</tissue>
    </source>
</reference>
<accession>A0A8B8EED2</accession>
<feature type="region of interest" description="Disordered" evidence="1">
    <location>
        <begin position="443"/>
        <end position="479"/>
    </location>
</feature>
<proteinExistence type="predicted"/>
<organism evidence="3 4">
    <name type="scientific">Crassostrea virginica</name>
    <name type="common">Eastern oyster</name>
    <dbReference type="NCBI Taxonomy" id="6565"/>
    <lineage>
        <taxon>Eukaryota</taxon>
        <taxon>Metazoa</taxon>
        <taxon>Spiralia</taxon>
        <taxon>Lophotrochozoa</taxon>
        <taxon>Mollusca</taxon>
        <taxon>Bivalvia</taxon>
        <taxon>Autobranchia</taxon>
        <taxon>Pteriomorphia</taxon>
        <taxon>Ostreida</taxon>
        <taxon>Ostreoidea</taxon>
        <taxon>Ostreidae</taxon>
        <taxon>Crassostrea</taxon>
    </lineage>
</organism>
<dbReference type="AlphaFoldDB" id="A0A8B8EED2"/>
<evidence type="ECO:0000313" key="4">
    <source>
        <dbReference type="RefSeq" id="XP_022337878.1"/>
    </source>
</evidence>